<dbReference type="AlphaFoldDB" id="A0AAE3WMX1"/>
<dbReference type="EMBL" id="VKQA01000038">
    <property type="protein sequence ID" value="MDR4252364.1"/>
    <property type="molecule type" value="Genomic_DNA"/>
</dbReference>
<dbReference type="InterPro" id="IPR038763">
    <property type="entry name" value="DHH_sf"/>
</dbReference>
<gene>
    <name evidence="1" type="ORF">FO508_18905</name>
</gene>
<dbReference type="InterPro" id="IPR051673">
    <property type="entry name" value="SSDNA_exonuclease_RecJ"/>
</dbReference>
<dbReference type="PANTHER" id="PTHR30255:SF2">
    <property type="entry name" value="SINGLE-STRANDED-DNA-SPECIFIC EXONUCLEASE RECJ"/>
    <property type="match status" value="1"/>
</dbReference>
<name>A0AAE3WMX1_BACPU</name>
<sequence length="60" mass="6659">KMTDEAIEMVEQQGLDQTAIVVAKAGWNPGVVGIVASKLVDRFYRPAIVLGIKRNRFEKT</sequence>
<evidence type="ECO:0008006" key="3">
    <source>
        <dbReference type="Google" id="ProtNLM"/>
    </source>
</evidence>
<evidence type="ECO:0000313" key="1">
    <source>
        <dbReference type="EMBL" id="MDR4252364.1"/>
    </source>
</evidence>
<comment type="caution">
    <text evidence="1">The sequence shown here is derived from an EMBL/GenBank/DDBJ whole genome shotgun (WGS) entry which is preliminary data.</text>
</comment>
<dbReference type="Proteomes" id="UP001182042">
    <property type="component" value="Unassembled WGS sequence"/>
</dbReference>
<dbReference type="SUPFAM" id="SSF64182">
    <property type="entry name" value="DHH phosphoesterases"/>
    <property type="match status" value="1"/>
</dbReference>
<proteinExistence type="predicted"/>
<protein>
    <recommendedName>
        <fullName evidence="3">Phosphoribosyltransferase</fullName>
    </recommendedName>
</protein>
<dbReference type="Gene3D" id="3.10.310.30">
    <property type="match status" value="1"/>
</dbReference>
<reference evidence="1" key="1">
    <citation type="submission" date="2019-07" db="EMBL/GenBank/DDBJ databases">
        <title>Phylogenomic Reclassification of ATCC Bacillus Strains and Various Taxa within the Genus Bacillus.</title>
        <authorList>
            <person name="Riojas M.A."/>
            <person name="Frank A.M."/>
            <person name="Fenn S.L."/>
            <person name="King S."/>
            <person name="Brower S."/>
            <person name="Hazbon M.H."/>
        </authorList>
    </citation>
    <scope>NUCLEOTIDE SEQUENCE</scope>
    <source>
        <strain evidence="1">ATCC 27142</strain>
    </source>
</reference>
<accession>A0AAE3WMX1</accession>
<organism evidence="1 2">
    <name type="scientific">Bacillus pumilus</name>
    <name type="common">Bacillus mesentericus</name>
    <dbReference type="NCBI Taxonomy" id="1408"/>
    <lineage>
        <taxon>Bacteria</taxon>
        <taxon>Bacillati</taxon>
        <taxon>Bacillota</taxon>
        <taxon>Bacilli</taxon>
        <taxon>Bacillales</taxon>
        <taxon>Bacillaceae</taxon>
        <taxon>Bacillus</taxon>
    </lineage>
</organism>
<evidence type="ECO:0000313" key="2">
    <source>
        <dbReference type="Proteomes" id="UP001182042"/>
    </source>
</evidence>
<dbReference type="PANTHER" id="PTHR30255">
    <property type="entry name" value="SINGLE-STRANDED-DNA-SPECIFIC EXONUCLEASE RECJ"/>
    <property type="match status" value="1"/>
</dbReference>
<feature type="non-terminal residue" evidence="1">
    <location>
        <position position="1"/>
    </location>
</feature>